<dbReference type="AlphaFoldDB" id="A0A6J5USZ8"/>
<reference evidence="2 3" key="1">
    <citation type="submission" date="2020-05" db="EMBL/GenBank/DDBJ databases">
        <authorList>
            <person name="Campoy J."/>
            <person name="Schneeberger K."/>
            <person name="Spophaly S."/>
        </authorList>
    </citation>
    <scope>NUCLEOTIDE SEQUENCE [LARGE SCALE GENOMIC DNA]</scope>
    <source>
        <strain evidence="2">PruArmRojPasFocal</strain>
    </source>
</reference>
<feature type="region of interest" description="Disordered" evidence="1">
    <location>
        <begin position="1"/>
        <end position="24"/>
    </location>
</feature>
<name>A0A6J5USZ8_PRUAR</name>
<protein>
    <submittedName>
        <fullName evidence="2">Uncharacterized protein</fullName>
    </submittedName>
</protein>
<dbReference type="EMBL" id="CAEKDK010000005">
    <property type="protein sequence ID" value="CAB4278877.1"/>
    <property type="molecule type" value="Genomic_DNA"/>
</dbReference>
<gene>
    <name evidence="2" type="ORF">CURHAP_LOCUS30754</name>
</gene>
<sequence>MSIRYPWSKKSKRSSRVSETKRNVAKEEKLTACLPLRKGLSHKQGKTIITLASSSRKHSQLEELGLDDLHQTQKSKRQNWVLA</sequence>
<evidence type="ECO:0000313" key="2">
    <source>
        <dbReference type="EMBL" id="CAB4278877.1"/>
    </source>
</evidence>
<accession>A0A6J5USZ8</accession>
<organism evidence="2 3">
    <name type="scientific">Prunus armeniaca</name>
    <name type="common">Apricot</name>
    <name type="synonym">Armeniaca vulgaris</name>
    <dbReference type="NCBI Taxonomy" id="36596"/>
    <lineage>
        <taxon>Eukaryota</taxon>
        <taxon>Viridiplantae</taxon>
        <taxon>Streptophyta</taxon>
        <taxon>Embryophyta</taxon>
        <taxon>Tracheophyta</taxon>
        <taxon>Spermatophyta</taxon>
        <taxon>Magnoliopsida</taxon>
        <taxon>eudicotyledons</taxon>
        <taxon>Gunneridae</taxon>
        <taxon>Pentapetalae</taxon>
        <taxon>rosids</taxon>
        <taxon>fabids</taxon>
        <taxon>Rosales</taxon>
        <taxon>Rosaceae</taxon>
        <taxon>Amygdaloideae</taxon>
        <taxon>Amygdaleae</taxon>
        <taxon>Prunus</taxon>
    </lineage>
</organism>
<evidence type="ECO:0000256" key="1">
    <source>
        <dbReference type="SAM" id="MobiDB-lite"/>
    </source>
</evidence>
<dbReference type="Proteomes" id="UP000507222">
    <property type="component" value="Unassembled WGS sequence"/>
</dbReference>
<evidence type="ECO:0000313" key="3">
    <source>
        <dbReference type="Proteomes" id="UP000507222"/>
    </source>
</evidence>
<proteinExistence type="predicted"/>